<dbReference type="EMBL" id="JARQBI010000024">
    <property type="protein sequence ID" value="MDT2797391.1"/>
    <property type="molecule type" value="Genomic_DNA"/>
</dbReference>
<dbReference type="InterPro" id="IPR010982">
    <property type="entry name" value="Lambda_DNA-bd_dom_sf"/>
</dbReference>
<feature type="domain" description="HTH cro/C1-type" evidence="1">
    <location>
        <begin position="6"/>
        <end position="61"/>
    </location>
</feature>
<dbReference type="PROSITE" id="PS50943">
    <property type="entry name" value="HTH_CROC1"/>
    <property type="match status" value="1"/>
</dbReference>
<dbReference type="PANTHER" id="PTHR37301">
    <property type="entry name" value="DNA-BINDING PROTEIN-RELATED"/>
    <property type="match status" value="1"/>
</dbReference>
<dbReference type="InterPro" id="IPR001387">
    <property type="entry name" value="Cro/C1-type_HTH"/>
</dbReference>
<dbReference type="Pfam" id="PF13443">
    <property type="entry name" value="HTH_26"/>
    <property type="match status" value="1"/>
</dbReference>
<evidence type="ECO:0000313" key="3">
    <source>
        <dbReference type="Proteomes" id="UP001255696"/>
    </source>
</evidence>
<dbReference type="CDD" id="cd00093">
    <property type="entry name" value="HTH_XRE"/>
    <property type="match status" value="1"/>
</dbReference>
<dbReference type="SUPFAM" id="SSF47413">
    <property type="entry name" value="lambda repressor-like DNA-binding domains"/>
    <property type="match status" value="1"/>
</dbReference>
<gene>
    <name evidence="2" type="ORF">P7H47_09095</name>
</gene>
<accession>A0AAW8TU97</accession>
<protein>
    <submittedName>
        <fullName evidence="2">Helix-turn-helix transcriptional regulator</fullName>
    </submittedName>
</protein>
<dbReference type="PANTHER" id="PTHR37301:SF1">
    <property type="entry name" value="DNA-BINDING PROTEIN"/>
    <property type="match status" value="1"/>
</dbReference>
<dbReference type="Proteomes" id="UP001255696">
    <property type="component" value="Unassembled WGS sequence"/>
</dbReference>
<evidence type="ECO:0000313" key="2">
    <source>
        <dbReference type="EMBL" id="MDT2797391.1"/>
    </source>
</evidence>
<proteinExistence type="predicted"/>
<dbReference type="AlphaFoldDB" id="A0AAW8TU97"/>
<dbReference type="Gene3D" id="1.10.260.40">
    <property type="entry name" value="lambda repressor-like DNA-binding domains"/>
    <property type="match status" value="1"/>
</dbReference>
<organism evidence="2 3">
    <name type="scientific">Enterococcus cecorum</name>
    <dbReference type="NCBI Taxonomy" id="44008"/>
    <lineage>
        <taxon>Bacteria</taxon>
        <taxon>Bacillati</taxon>
        <taxon>Bacillota</taxon>
        <taxon>Bacilli</taxon>
        <taxon>Lactobacillales</taxon>
        <taxon>Enterococcaceae</taxon>
        <taxon>Enterococcus</taxon>
    </lineage>
</organism>
<comment type="caution">
    <text evidence="2">The sequence shown here is derived from an EMBL/GenBank/DDBJ whole genome shotgun (WGS) entry which is preliminary data.</text>
</comment>
<name>A0AAW8TU97_9ENTE</name>
<dbReference type="GO" id="GO:0003677">
    <property type="term" value="F:DNA binding"/>
    <property type="evidence" value="ECO:0007669"/>
    <property type="project" value="InterPro"/>
</dbReference>
<dbReference type="RefSeq" id="WP_311898133.1">
    <property type="nucleotide sequence ID" value="NZ_JARQBI010000024.1"/>
</dbReference>
<sequence>MIVCRLYIILHERKITQSELAKMTGLSQNTISSLVSGKSKQIRYDTLDRICRALKVTPGDILHYKKATDGNQ</sequence>
<reference evidence="2" key="1">
    <citation type="submission" date="2023-03" db="EMBL/GenBank/DDBJ databases">
        <authorList>
            <person name="Shen W."/>
            <person name="Cai J."/>
        </authorList>
    </citation>
    <scope>NUCLEOTIDE SEQUENCE</scope>
    <source>
        <strain evidence="2">B245-2</strain>
    </source>
</reference>
<evidence type="ECO:0000259" key="1">
    <source>
        <dbReference type="PROSITE" id="PS50943"/>
    </source>
</evidence>
<dbReference type="SMART" id="SM00530">
    <property type="entry name" value="HTH_XRE"/>
    <property type="match status" value="1"/>
</dbReference>